<dbReference type="HAMAP" id="MF_01321">
    <property type="entry name" value="RNApol_bact_RpoB"/>
    <property type="match status" value="1"/>
</dbReference>
<feature type="domain" description="DNA-directed RNA polymerase subunit 2 hybrid-binding" evidence="10">
    <location>
        <begin position="763"/>
        <end position="1120"/>
    </location>
</feature>
<dbReference type="InterPro" id="IPR042107">
    <property type="entry name" value="DNA-dir_RNA_pol_bsu_ext_1_sf"/>
</dbReference>
<dbReference type="InterPro" id="IPR007645">
    <property type="entry name" value="RNA_pol_Rpb2_3"/>
</dbReference>
<dbReference type="InterPro" id="IPR010243">
    <property type="entry name" value="RNA_pol_bsu_bac"/>
</dbReference>
<comment type="subunit">
    <text evidence="6 8">The RNAP catalytic core consists of 2 alpha, 1 beta, 1 beta' and 1 omega subunit. When a sigma factor is associated with the core the holoenzyme is formed, which can initiate transcription.</text>
</comment>
<evidence type="ECO:0000256" key="3">
    <source>
        <dbReference type="ARBA" id="ARBA00022695"/>
    </source>
</evidence>
<evidence type="ECO:0000259" key="14">
    <source>
        <dbReference type="Pfam" id="PF04565"/>
    </source>
</evidence>
<dbReference type="InParanoid" id="S0F009"/>
<dbReference type="GO" id="GO:0006351">
    <property type="term" value="P:DNA-templated transcription"/>
    <property type="evidence" value="ECO:0007669"/>
    <property type="project" value="UniProtKB-UniRule"/>
</dbReference>
<dbReference type="eggNOG" id="COG0085">
    <property type="taxonomic scope" value="Bacteria"/>
</dbReference>
<comment type="function">
    <text evidence="6 8">DNA-dependent RNA polymerase catalyzes the transcription of DNA into RNA using the four ribonucleoside triphosphates as substrates.</text>
</comment>
<feature type="region of interest" description="Disordered" evidence="9">
    <location>
        <begin position="1386"/>
        <end position="1422"/>
    </location>
</feature>
<dbReference type="InterPro" id="IPR037033">
    <property type="entry name" value="DNA-dir_RNAP_su2_hyb_sf"/>
</dbReference>
<comment type="similarity">
    <text evidence="6 7">Belongs to the RNA polymerase beta chain family.</text>
</comment>
<evidence type="ECO:0000256" key="2">
    <source>
        <dbReference type="ARBA" id="ARBA00022679"/>
    </source>
</evidence>
<evidence type="ECO:0000259" key="10">
    <source>
        <dbReference type="Pfam" id="PF00562"/>
    </source>
</evidence>
<comment type="catalytic activity">
    <reaction evidence="5 6 8">
        <text>RNA(n) + a ribonucleoside 5'-triphosphate = RNA(n+1) + diphosphate</text>
        <dbReference type="Rhea" id="RHEA:21248"/>
        <dbReference type="Rhea" id="RHEA-COMP:14527"/>
        <dbReference type="Rhea" id="RHEA-COMP:17342"/>
        <dbReference type="ChEBI" id="CHEBI:33019"/>
        <dbReference type="ChEBI" id="CHEBI:61557"/>
        <dbReference type="ChEBI" id="CHEBI:140395"/>
        <dbReference type="EC" id="2.7.7.6"/>
    </reaction>
</comment>
<dbReference type="FunFam" id="3.90.1800.10:FF:000001">
    <property type="entry name" value="DNA-directed RNA polymerase subunit beta"/>
    <property type="match status" value="1"/>
</dbReference>
<keyword evidence="1 6" id="KW-0240">DNA-directed RNA polymerase</keyword>
<protein>
    <recommendedName>
        <fullName evidence="6 8">DNA-directed RNA polymerase subunit beta</fullName>
        <shortName evidence="6">RNAP subunit beta</shortName>
        <ecNumber evidence="6 8">2.7.7.6</ecNumber>
    </recommendedName>
    <alternativeName>
        <fullName evidence="6">RNA polymerase subunit beta</fullName>
    </alternativeName>
    <alternativeName>
        <fullName evidence="6">Transcriptase subunit beta</fullName>
    </alternativeName>
</protein>
<feature type="domain" description="RNA polymerase Rpb2" evidence="12">
    <location>
        <begin position="363"/>
        <end position="501"/>
    </location>
</feature>
<dbReference type="OrthoDB" id="9803954at2"/>
<evidence type="ECO:0000256" key="7">
    <source>
        <dbReference type="RuleBase" id="RU000434"/>
    </source>
</evidence>
<feature type="domain" description="RNA polymerase Rpb2" evidence="14">
    <location>
        <begin position="558"/>
        <end position="626"/>
    </location>
</feature>
<keyword evidence="2 6" id="KW-0808">Transferase</keyword>
<dbReference type="Proteomes" id="UP000014227">
    <property type="component" value="Chromosome I"/>
</dbReference>
<dbReference type="STRING" id="454171.CP488_01587"/>
<dbReference type="KEGG" id="ccz:CCALI_02503"/>
<dbReference type="InterPro" id="IPR007641">
    <property type="entry name" value="RNA_pol_Rpb2_7"/>
</dbReference>
<evidence type="ECO:0000259" key="11">
    <source>
        <dbReference type="Pfam" id="PF04560"/>
    </source>
</evidence>
<dbReference type="NCBIfam" id="TIGR02013">
    <property type="entry name" value="rpoB"/>
    <property type="match status" value="1"/>
</dbReference>
<evidence type="ECO:0000256" key="8">
    <source>
        <dbReference type="RuleBase" id="RU363031"/>
    </source>
</evidence>
<dbReference type="Gene3D" id="2.30.150.10">
    <property type="entry name" value="DNA-directed RNA polymerase, beta subunit, external 1 domain"/>
    <property type="match status" value="1"/>
</dbReference>
<accession>S0F009</accession>
<dbReference type="PATRIC" id="fig|1303518.3.peg.2602"/>
<feature type="domain" description="RNA polymerase beta subunit protrusion" evidence="13">
    <location>
        <begin position="19"/>
        <end position="544"/>
    </location>
</feature>
<dbReference type="Gene3D" id="3.90.1100.10">
    <property type="match status" value="2"/>
</dbReference>
<evidence type="ECO:0000313" key="16">
    <source>
        <dbReference type="EMBL" id="CCW36300.1"/>
    </source>
</evidence>
<dbReference type="FunCoup" id="S0F009">
    <property type="interactions" value="423"/>
</dbReference>
<dbReference type="Gene3D" id="2.40.50.100">
    <property type="match status" value="1"/>
</dbReference>
<keyword evidence="17" id="KW-1185">Reference proteome</keyword>
<dbReference type="EC" id="2.7.7.6" evidence="6 8"/>
<dbReference type="InterPro" id="IPR037034">
    <property type="entry name" value="RNA_pol_Rpb2_2_sf"/>
</dbReference>
<dbReference type="InterPro" id="IPR007644">
    <property type="entry name" value="RNA_pol_bsu_protrusion"/>
</dbReference>
<sequence>MREIQGRAKRTRHVIDVPNLVEIQLNSYRWFLEEGLKELFDSFSPIYDFSGKNSLSLVDFVLGEPKYSMEECRERDLTFESPIKAKVLLRIYRDETSGPEEIESEVYLGDLPLMTDKGTFIINGAERVVVSQLSRSPGVYFEDWLDLSGQVLFRARLIPQEGNWLEVETDPQHQIMAHIVGSARKVIPLTMLLRALQVFPEAHEPMHLSLGQAMENLWVYKQVEGADGKEAERDYFFVTRFAAPVVAPNDIVAQVDKTTGEIVGYTSQQSSIDSKRYKTQVVHVAGEILAEENAPATYEVLQSLAEKLGPDFVVALYSPVGSTEEILRAFSTVTLIENPTPEQLVGRRPATDILDKKGKVLVRATQRIPDKNVAKAIADLKLASIEVLEVNPYVEATLEQDTSNTPEEALLEIYRKLKPGDPVSLESAKSLLQAQFYDVRRYDLARVGRYKVNKKLGIQLDLKCRVVTKEDLVGILRYIINLSAGVGSTDDIDHLENKRIRSVGEQLSAQLRLGFQRMEKVVKERMTASENINLQFVMATKPISASIKSFFGSSQLSQFMDQTNPLAELVSKRRLSALGQGGLSRQNAKLEVRDVHHSHYGRICPIETPEGPNIGLIGSMAVYARVDQFGFLETPYRKVIDGVVTDEIVWMTADQDHRYYIAPANIPLDENGRIKDEYVQVRYEDGYPTVHRSQVQYMDVAPVQLVSIATALIPFIENNEATRALMGANMQRQAVPTLRPQAPLVKTGMERRAALDSGAVVRARRSGVVTRVTSEQIDVTTPDGRVDSYSLLNMLRSNNSTCITQRPIVRKGQHVRQGQVLTDGPCIENGELALGQNVLVAFMPWGGFNFEDAILISERLVKDDVYTSIHIEEFDTEARDTKLGPEEITPDIPNVGEDALRDLDENGIIRVGAEVRPDDILVGKVAPKGQGELTAEERLIIAIFGKKAEETRDVSLRVPHGNGGRVIDVKVFSRYKYQGARDGRIYNFCKRPEPGMRDSQDGELLRLPQDELPVGVNMLVRVYVAQKRKIMEGDKMAGRHGNKGVISKILPVEDMPFLPDGTPVDIVLNPLGVPSRMNIGQILETHLGYVAHHLNCSFVNPSFEGMTESEIIEQMEILGAKFWRERLQKYLNSELRLSVSLDTVEPFNEFAKVYREEHPLPSDATQNGQATPEQAEQSRAIYEAYIRRLLEPVREALMERSVDDLKRLSLLLAAAVTNTASREDMVEAIVQKIEENCRARVGFDPHTGKSWVRDGLTGETFDMPVTVGVIYMLKLAHLVDDKIHARSTGPYSLVTQQPLGGKAMFGGQRFGEMEVWALEAYGAAYTLQEILTIKSDDIQGRVKTYEAIVKGDTILEPGVPESFKILVNELQSLCLKVTVLNDKDEPIDLNAGDDDIEPGEDPAKAAARRQQRALREHPRDDF</sequence>
<dbReference type="Gene3D" id="2.40.270.10">
    <property type="entry name" value="DNA-directed RNA polymerase, subunit 2, domain 6"/>
    <property type="match status" value="3"/>
</dbReference>
<dbReference type="Gene3D" id="3.90.1110.10">
    <property type="entry name" value="RNA polymerase Rpb2, domain 2"/>
    <property type="match status" value="1"/>
</dbReference>
<dbReference type="GO" id="GO:0003899">
    <property type="term" value="F:DNA-directed RNA polymerase activity"/>
    <property type="evidence" value="ECO:0007669"/>
    <property type="project" value="UniProtKB-UniRule"/>
</dbReference>
<dbReference type="Gene3D" id="3.90.1800.10">
    <property type="entry name" value="RNA polymerase alpha subunit dimerisation domain"/>
    <property type="match status" value="1"/>
</dbReference>
<dbReference type="GO" id="GO:0032549">
    <property type="term" value="F:ribonucleoside binding"/>
    <property type="evidence" value="ECO:0007669"/>
    <property type="project" value="InterPro"/>
</dbReference>
<evidence type="ECO:0000313" key="17">
    <source>
        <dbReference type="Proteomes" id="UP000014227"/>
    </source>
</evidence>
<dbReference type="InterPro" id="IPR015712">
    <property type="entry name" value="DNA-dir_RNA_pol_su2"/>
</dbReference>
<dbReference type="Gene3D" id="2.40.50.150">
    <property type="match status" value="2"/>
</dbReference>
<dbReference type="InterPro" id="IPR007121">
    <property type="entry name" value="RNA_pol_bsu_CS"/>
</dbReference>
<feature type="compositionally biased region" description="Acidic residues" evidence="9">
    <location>
        <begin position="1387"/>
        <end position="1400"/>
    </location>
</feature>
<name>S0F009_CHTCT</name>
<evidence type="ECO:0000259" key="13">
    <source>
        <dbReference type="Pfam" id="PF04563"/>
    </source>
</evidence>
<dbReference type="NCBIfam" id="NF001616">
    <property type="entry name" value="PRK00405.1"/>
    <property type="match status" value="1"/>
</dbReference>
<evidence type="ECO:0000256" key="9">
    <source>
        <dbReference type="SAM" id="MobiDB-lite"/>
    </source>
</evidence>
<dbReference type="InterPro" id="IPR019462">
    <property type="entry name" value="DNA-dir_RNA_pol_bsu_external_1"/>
</dbReference>
<organism evidence="16 17">
    <name type="scientific">Chthonomonas calidirosea (strain DSM 23976 / ICMP 18418 / T49)</name>
    <dbReference type="NCBI Taxonomy" id="1303518"/>
    <lineage>
        <taxon>Bacteria</taxon>
        <taxon>Bacillati</taxon>
        <taxon>Armatimonadota</taxon>
        <taxon>Chthonomonadia</taxon>
        <taxon>Chthonomonadales</taxon>
        <taxon>Chthonomonadaceae</taxon>
        <taxon>Chthonomonas</taxon>
    </lineage>
</organism>
<dbReference type="EMBL" id="HF951689">
    <property type="protein sequence ID" value="CCW36300.1"/>
    <property type="molecule type" value="Genomic_DNA"/>
</dbReference>
<reference evidence="17" key="1">
    <citation type="submission" date="2013-03" db="EMBL/GenBank/DDBJ databases">
        <title>Genome sequence of Chthonomonas calidirosea, the first sequenced genome from the Armatimonadetes phylum (formally candidate division OP10).</title>
        <authorList>
            <person name="Lee K.C.Y."/>
            <person name="Morgan X.C."/>
            <person name="Dunfield P.F."/>
            <person name="Tamas I."/>
            <person name="Houghton K.M."/>
            <person name="Vyssotski M."/>
            <person name="Ryan J.L.J."/>
            <person name="Lagutin K."/>
            <person name="McDonald I.R."/>
            <person name="Stott M.B."/>
        </authorList>
    </citation>
    <scope>NUCLEOTIDE SEQUENCE [LARGE SCALE GENOMIC DNA]</scope>
    <source>
        <strain evidence="17">DSM 23976 / ICMP 18418 / T49</strain>
    </source>
</reference>
<dbReference type="Pfam" id="PF10385">
    <property type="entry name" value="RNA_pol_Rpb2_45"/>
    <property type="match status" value="1"/>
</dbReference>
<dbReference type="Pfam" id="PF04565">
    <property type="entry name" value="RNA_pol_Rpb2_3"/>
    <property type="match status" value="1"/>
</dbReference>
<dbReference type="Pfam" id="PF04563">
    <property type="entry name" value="RNA_pol_Rpb2_1"/>
    <property type="match status" value="1"/>
</dbReference>
<keyword evidence="4 6" id="KW-0804">Transcription</keyword>
<evidence type="ECO:0000259" key="15">
    <source>
        <dbReference type="Pfam" id="PF10385"/>
    </source>
</evidence>
<feature type="compositionally biased region" description="Basic and acidic residues" evidence="9">
    <location>
        <begin position="1413"/>
        <end position="1422"/>
    </location>
</feature>
<dbReference type="Pfam" id="PF04561">
    <property type="entry name" value="RNA_pol_Rpb2_2"/>
    <property type="match status" value="1"/>
</dbReference>
<dbReference type="InterPro" id="IPR007642">
    <property type="entry name" value="RNA_pol_Rpb2_2"/>
</dbReference>
<dbReference type="HOGENOM" id="CLU_000524_4_1_0"/>
<evidence type="ECO:0000256" key="1">
    <source>
        <dbReference type="ARBA" id="ARBA00022478"/>
    </source>
</evidence>
<keyword evidence="3 6" id="KW-0548">Nucleotidyltransferase</keyword>
<dbReference type="InterPro" id="IPR014724">
    <property type="entry name" value="RNA_pol_RPB2_OB-fold"/>
</dbReference>
<dbReference type="RefSeq" id="WP_016483811.1">
    <property type="nucleotide sequence ID" value="NC_021487.1"/>
</dbReference>
<dbReference type="Pfam" id="PF04560">
    <property type="entry name" value="RNA_pol_Rpb2_7"/>
    <property type="match status" value="1"/>
</dbReference>
<dbReference type="CDD" id="cd00653">
    <property type="entry name" value="RNA_pol_B_RPB2"/>
    <property type="match status" value="1"/>
</dbReference>
<feature type="domain" description="DNA-directed RNA polymerase beta subunit external 1" evidence="15">
    <location>
        <begin position="636"/>
        <end position="701"/>
    </location>
</feature>
<gene>
    <name evidence="6" type="primary">rpoB</name>
    <name evidence="16" type="ORF">CCALI_02503</name>
</gene>
<dbReference type="Pfam" id="PF00562">
    <property type="entry name" value="RNA_pol_Rpb2_6"/>
    <property type="match status" value="2"/>
</dbReference>
<evidence type="ECO:0000256" key="4">
    <source>
        <dbReference type="ARBA" id="ARBA00023163"/>
    </source>
</evidence>
<dbReference type="GO" id="GO:0000428">
    <property type="term" value="C:DNA-directed RNA polymerase complex"/>
    <property type="evidence" value="ECO:0007669"/>
    <property type="project" value="UniProtKB-KW"/>
</dbReference>
<dbReference type="PROSITE" id="PS01166">
    <property type="entry name" value="RNA_POL_BETA"/>
    <property type="match status" value="1"/>
</dbReference>
<feature type="domain" description="RNA polymerase Rpb2" evidence="11">
    <location>
        <begin position="1306"/>
        <end position="1380"/>
    </location>
</feature>
<evidence type="ECO:0000256" key="5">
    <source>
        <dbReference type="ARBA" id="ARBA00048552"/>
    </source>
</evidence>
<proteinExistence type="inferred from homology"/>
<dbReference type="InterPro" id="IPR007120">
    <property type="entry name" value="DNA-dir_RNAP_su2_dom"/>
</dbReference>
<dbReference type="PANTHER" id="PTHR20856">
    <property type="entry name" value="DNA-DIRECTED RNA POLYMERASE I SUBUNIT 2"/>
    <property type="match status" value="1"/>
</dbReference>
<dbReference type="GO" id="GO:0003677">
    <property type="term" value="F:DNA binding"/>
    <property type="evidence" value="ECO:0007669"/>
    <property type="project" value="UniProtKB-UniRule"/>
</dbReference>
<evidence type="ECO:0000256" key="6">
    <source>
        <dbReference type="HAMAP-Rule" id="MF_01321"/>
    </source>
</evidence>
<evidence type="ECO:0000259" key="12">
    <source>
        <dbReference type="Pfam" id="PF04561"/>
    </source>
</evidence>
<dbReference type="SUPFAM" id="SSF64484">
    <property type="entry name" value="beta and beta-prime subunits of DNA dependent RNA-polymerase"/>
    <property type="match status" value="2"/>
</dbReference>
<feature type="domain" description="DNA-directed RNA polymerase subunit 2 hybrid-binding" evidence="10">
    <location>
        <begin position="1226"/>
        <end position="1303"/>
    </location>
</feature>